<dbReference type="Proteomes" id="UP000463939">
    <property type="component" value="Chromosome"/>
</dbReference>
<dbReference type="KEGG" id="sniv:SFSGTM_23600"/>
<sequence length="448" mass="49736">MNETTKVLWGEGLFLRPQHFQQQDRYHESRLQTATASLHPYAWGVTRVQVDRGALANDLLRLQELVAIFPDGEQYSAPSSDDLPEAISLGDIPLSQQTITYFAALPLLKEYGGNFNAMEQSSSAARYMQRNMETPDLFTQGAQAELSYLTKSVRLVSELEPRDSLVSFPLLRLRRASSGGFELDPNFIPPCITIRSAPLLVQLLRHLMDALQAKINALYGHHREPSKNVIEFRSGDIASFWLLHTASAGYASLTHYLNNPQLPPERLYEQLLGLAGGLMTFSKNQTLNDLPAYQHLDTGGCFFKLNSIIRELLNTVISTRHFAIALSEARPSYHQGILDSGKIDDRTAFYLAVSASVPATELVDTTPLRFKLGAPDDVDKLVLSAMPGVKLVHAPQVPAAIPVRPDTYYFALDNKSPLYARMLQAQAISIYTPSGIPELHLELFAVTA</sequence>
<dbReference type="AlphaFoldDB" id="A0A809SAJ2"/>
<evidence type="ECO:0000313" key="1">
    <source>
        <dbReference type="EMBL" id="BBP01652.1"/>
    </source>
</evidence>
<dbReference type="InterPro" id="IPR010263">
    <property type="entry name" value="T6SS_TssK"/>
</dbReference>
<dbReference type="PANTHER" id="PTHR35566">
    <property type="entry name" value="BLR3599 PROTEIN"/>
    <property type="match status" value="1"/>
</dbReference>
<reference evidence="2" key="1">
    <citation type="submission" date="2019-11" db="EMBL/GenBank/DDBJ databases">
        <title>Isolation and characterization of a novel species in the genus Sulfuriferula.</title>
        <authorList>
            <person name="Mochizuki J."/>
            <person name="Kojima H."/>
            <person name="Fukui M."/>
        </authorList>
    </citation>
    <scope>NUCLEOTIDE SEQUENCE [LARGE SCALE GENOMIC DNA]</scope>
    <source>
        <strain evidence="2">SGTM</strain>
    </source>
</reference>
<keyword evidence="2" id="KW-1185">Reference proteome</keyword>
<dbReference type="RefSeq" id="WP_162085395.1">
    <property type="nucleotide sequence ID" value="NZ_AP021881.1"/>
</dbReference>
<proteinExistence type="predicted"/>
<gene>
    <name evidence="1" type="ORF">SFSGTM_23600</name>
</gene>
<organism evidence="1 2">
    <name type="scientific">Sulfuriferula nivalis</name>
    <dbReference type="NCBI Taxonomy" id="2675298"/>
    <lineage>
        <taxon>Bacteria</taxon>
        <taxon>Pseudomonadati</taxon>
        <taxon>Pseudomonadota</taxon>
        <taxon>Betaproteobacteria</taxon>
        <taxon>Nitrosomonadales</taxon>
        <taxon>Sulfuricellaceae</taxon>
        <taxon>Sulfuriferula</taxon>
    </lineage>
</organism>
<protein>
    <submittedName>
        <fullName evidence="1">Type VI secretion protein</fullName>
    </submittedName>
</protein>
<name>A0A809SAJ2_9PROT</name>
<evidence type="ECO:0000313" key="2">
    <source>
        <dbReference type="Proteomes" id="UP000463939"/>
    </source>
</evidence>
<dbReference type="NCBIfam" id="TIGR03353">
    <property type="entry name" value="VI_chp_4"/>
    <property type="match status" value="1"/>
</dbReference>
<dbReference type="PANTHER" id="PTHR35566:SF1">
    <property type="entry name" value="TYPE VI SECRETION SYSTEM BASEPLATE COMPONENT TSSK1"/>
    <property type="match status" value="1"/>
</dbReference>
<dbReference type="Pfam" id="PF05936">
    <property type="entry name" value="T6SS_VasE"/>
    <property type="match status" value="1"/>
</dbReference>
<accession>A0A809SAJ2</accession>
<dbReference type="EMBL" id="AP021881">
    <property type="protein sequence ID" value="BBP01652.1"/>
    <property type="molecule type" value="Genomic_DNA"/>
</dbReference>